<dbReference type="Gene3D" id="1.20.1280.50">
    <property type="match status" value="1"/>
</dbReference>
<feature type="compositionally biased region" description="Acidic residues" evidence="1">
    <location>
        <begin position="228"/>
        <end position="279"/>
    </location>
</feature>
<evidence type="ECO:0000313" key="5">
    <source>
        <dbReference type="Proteomes" id="UP000019116"/>
    </source>
</evidence>
<keyword evidence="5" id="KW-1185">Reference proteome</keyword>
<evidence type="ECO:0000256" key="1">
    <source>
        <dbReference type="SAM" id="MobiDB-lite"/>
    </source>
</evidence>
<evidence type="ECO:0000259" key="2">
    <source>
        <dbReference type="Pfam" id="PF00646"/>
    </source>
</evidence>
<dbReference type="Gramene" id="TraesWEE_scaffold_019762_01G000400.1">
    <property type="protein sequence ID" value="TraesWEE_scaffold_019762_01G000400.1"/>
    <property type="gene ID" value="TraesWEE_scaffold_019762_01G000400"/>
</dbReference>
<evidence type="ECO:0000259" key="3">
    <source>
        <dbReference type="Pfam" id="PF03478"/>
    </source>
</evidence>
<dbReference type="Pfam" id="PF00646">
    <property type="entry name" value="F-box"/>
    <property type="match status" value="1"/>
</dbReference>
<name>A0A3B6KK10_WHEAT</name>
<protein>
    <recommendedName>
        <fullName evidence="6">F-box domain-containing protein</fullName>
    </recommendedName>
</protein>
<dbReference type="Gramene" id="TraesCAD_scaffold_051330_01G000400.1">
    <property type="protein sequence ID" value="TraesCAD_scaffold_051330_01G000400.1"/>
    <property type="gene ID" value="TraesCAD_scaffold_051330_01G000400"/>
</dbReference>
<dbReference type="Gramene" id="TraesRN5A0100609800.1">
    <property type="protein sequence ID" value="TraesRN5A0100609800.1"/>
    <property type="gene ID" value="TraesRN5A0100609800"/>
</dbReference>
<dbReference type="Gramene" id="TraesCS5A02G235100.1">
    <property type="protein sequence ID" value="TraesCS5A02G235100.1.cds1"/>
    <property type="gene ID" value="TraesCS5A02G235100"/>
</dbReference>
<dbReference type="InterPro" id="IPR005174">
    <property type="entry name" value="KIB1-4_b-propeller"/>
</dbReference>
<dbReference type="Pfam" id="PF03478">
    <property type="entry name" value="Beta-prop_KIB1-4"/>
    <property type="match status" value="1"/>
</dbReference>
<feature type="region of interest" description="Disordered" evidence="1">
    <location>
        <begin position="222"/>
        <end position="295"/>
    </location>
</feature>
<dbReference type="Gramene" id="TraesCS5A03G0596600.1">
    <property type="protein sequence ID" value="TraesCS5A03G0596600.1.CDS1"/>
    <property type="gene ID" value="TraesCS5A03G0596600"/>
</dbReference>
<feature type="domain" description="F-box" evidence="2">
    <location>
        <begin position="14"/>
        <end position="52"/>
    </location>
</feature>
<reference evidence="4" key="2">
    <citation type="submission" date="2018-10" db="UniProtKB">
        <authorList>
            <consortium name="EnsemblPlants"/>
        </authorList>
    </citation>
    <scope>IDENTIFICATION</scope>
</reference>
<evidence type="ECO:0008006" key="6">
    <source>
        <dbReference type="Google" id="ProtNLM"/>
    </source>
</evidence>
<dbReference type="AlphaFoldDB" id="A0A3B6KK10"/>
<dbReference type="Gramene" id="TraesCLE_scaffold_011761_01G000400.1">
    <property type="protein sequence ID" value="TraesCLE_scaffold_011761_01G000400.1"/>
    <property type="gene ID" value="TraesCLE_scaffold_011761_01G000400"/>
</dbReference>
<dbReference type="PANTHER" id="PTHR33110:SF100">
    <property type="entry name" value="F-BOX DOMAIN-CONTAINING PROTEIN"/>
    <property type="match status" value="1"/>
</dbReference>
<dbReference type="Proteomes" id="UP000019116">
    <property type="component" value="Chromosome 5A"/>
</dbReference>
<dbReference type="InterPro" id="IPR001810">
    <property type="entry name" value="F-box_dom"/>
</dbReference>
<feature type="domain" description="KIB1-4 beta-propeller" evidence="3">
    <location>
        <begin position="78"/>
        <end position="231"/>
    </location>
</feature>
<dbReference type="EnsemblPlants" id="TraesCS5A02G235100.1">
    <property type="protein sequence ID" value="TraesCS5A02G235100.1.cds1"/>
    <property type="gene ID" value="TraesCS5A02G235100"/>
</dbReference>
<evidence type="ECO:0000313" key="4">
    <source>
        <dbReference type="EnsemblPlants" id="TraesCS5A02G235100.1.cds1"/>
    </source>
</evidence>
<dbReference type="OrthoDB" id="692093at2759"/>
<reference evidence="4" key="1">
    <citation type="submission" date="2018-08" db="EMBL/GenBank/DDBJ databases">
        <authorList>
            <person name="Rossello M."/>
        </authorList>
    </citation>
    <scope>NUCLEOTIDE SEQUENCE [LARGE SCALE GENOMIC DNA]</scope>
    <source>
        <strain evidence="4">cv. Chinese Spring</strain>
    </source>
</reference>
<organism evidence="4">
    <name type="scientific">Triticum aestivum</name>
    <name type="common">Wheat</name>
    <dbReference type="NCBI Taxonomy" id="4565"/>
    <lineage>
        <taxon>Eukaryota</taxon>
        <taxon>Viridiplantae</taxon>
        <taxon>Streptophyta</taxon>
        <taxon>Embryophyta</taxon>
        <taxon>Tracheophyta</taxon>
        <taxon>Spermatophyta</taxon>
        <taxon>Magnoliopsida</taxon>
        <taxon>Liliopsida</taxon>
        <taxon>Poales</taxon>
        <taxon>Poaceae</taxon>
        <taxon>BOP clade</taxon>
        <taxon>Pooideae</taxon>
        <taxon>Triticodae</taxon>
        <taxon>Triticeae</taxon>
        <taxon>Triticinae</taxon>
        <taxon>Triticum</taxon>
    </lineage>
</organism>
<proteinExistence type="predicted"/>
<dbReference type="PANTHER" id="PTHR33110">
    <property type="entry name" value="F-BOX/KELCH-REPEAT PROTEIN-RELATED"/>
    <property type="match status" value="1"/>
</dbReference>
<accession>A0A3B6KK10</accession>
<sequence length="470" mass="53967">MPATLRPSSHQWADLLPELLGRVIDRLPRPDDRARFRAVCRPWHLAVRQHNRPQLSWIIYLDGTFVTFPDHGIHHGLSLLHDTTFIGVCNNWPVFYRIANGRRIHLLHNPFTESTVPLPGLDSVIDDTSDLFEIRKVIMPSTEDDIIAVTTSNCNYPITLCRLGKPGAWWPQRGEMPYASIYDVVFYRGKLCGITKGNDLVVMDIGEDNDGIPVVKNVKYIIKHPPGDDDDEEEEEYEDDGQVSSNDEEEEVVYNEASSIDEDDEELDDASIVNDDSDDDKVTMNKPANKDNNFNIDDHEEVLSNEDEEEVDDGDYDDGSSILGDSFFQGMRPNTLDYMVPDGTEQLFCPHGEDLDAIITSRHLFELNGKLFMLRRQQYVHVFSRRYNLKIEVLEADVKTGVWILRMDGVPGAFFVSQHYSKHVPTYQEARKKFIHHFVDEHNVGVDSRSQRFTLWDGKPTWFFPQEPVV</sequence>
<dbReference type="Gramene" id="TraesROB_scaffold_036761_01G000100.1">
    <property type="protein sequence ID" value="TraesROB_scaffold_036761_01G000100.1"/>
    <property type="gene ID" value="TraesROB_scaffold_036761_01G000100"/>
</dbReference>